<proteinExistence type="predicted"/>
<sequence length="192" mass="22340">MVKVGFICEGDVEKILIESPDFQNLLKRLDLECIKPIINATGKDNLLPHRILEHRENLKDKQAEIIIIITDLDDLSCITLTKQRIKPLENEIIIVSVKQIESWFLADSESMSTLFKQKYFFEFPEREMIPYETIRRESLRIREQGFGKNAKLKFAAKYIRNGFSIENAANHPNCPSARYFINKLQSLSKIHS</sequence>
<evidence type="ECO:0008006" key="3">
    <source>
        <dbReference type="Google" id="ProtNLM"/>
    </source>
</evidence>
<organism evidence="1 2">
    <name type="scientific">Emticicia agri</name>
    <dbReference type="NCBI Taxonomy" id="2492393"/>
    <lineage>
        <taxon>Bacteria</taxon>
        <taxon>Pseudomonadati</taxon>
        <taxon>Bacteroidota</taxon>
        <taxon>Cytophagia</taxon>
        <taxon>Cytophagales</taxon>
        <taxon>Leadbetterellaceae</taxon>
        <taxon>Emticicia</taxon>
    </lineage>
</organism>
<dbReference type="AlphaFoldDB" id="A0A4Q5LYC0"/>
<name>A0A4Q5LYC0_9BACT</name>
<dbReference type="Proteomes" id="UP000293162">
    <property type="component" value="Unassembled WGS sequence"/>
</dbReference>
<evidence type="ECO:0000313" key="2">
    <source>
        <dbReference type="Proteomes" id="UP000293162"/>
    </source>
</evidence>
<dbReference type="EMBL" id="SEWF01000020">
    <property type="protein sequence ID" value="RYU94861.1"/>
    <property type="molecule type" value="Genomic_DNA"/>
</dbReference>
<dbReference type="OrthoDB" id="3034946at2"/>
<dbReference type="RefSeq" id="WP_130021694.1">
    <property type="nucleotide sequence ID" value="NZ_SEWF01000020.1"/>
</dbReference>
<accession>A0A4Q5LYC0</accession>
<comment type="caution">
    <text evidence="1">The sequence shown here is derived from an EMBL/GenBank/DDBJ whole genome shotgun (WGS) entry which is preliminary data.</text>
</comment>
<protein>
    <recommendedName>
        <fullName evidence="3">DUF4276 family protein</fullName>
    </recommendedName>
</protein>
<evidence type="ECO:0000313" key="1">
    <source>
        <dbReference type="EMBL" id="RYU94861.1"/>
    </source>
</evidence>
<reference evidence="1 2" key="1">
    <citation type="submission" date="2019-02" db="EMBL/GenBank/DDBJ databases">
        <title>Bacterial novel species Emticicia sp. 17J42-9 isolated from soil.</title>
        <authorList>
            <person name="Jung H.-Y."/>
        </authorList>
    </citation>
    <scope>NUCLEOTIDE SEQUENCE [LARGE SCALE GENOMIC DNA]</scope>
    <source>
        <strain evidence="1 2">17J42-9</strain>
    </source>
</reference>
<gene>
    <name evidence="1" type="ORF">EWM59_14305</name>
</gene>
<keyword evidence="2" id="KW-1185">Reference proteome</keyword>